<organism evidence="1 2">
    <name type="scientific">Candida viswanathii</name>
    <dbReference type="NCBI Taxonomy" id="5486"/>
    <lineage>
        <taxon>Eukaryota</taxon>
        <taxon>Fungi</taxon>
        <taxon>Dikarya</taxon>
        <taxon>Ascomycota</taxon>
        <taxon>Saccharomycotina</taxon>
        <taxon>Pichiomycetes</taxon>
        <taxon>Debaryomycetaceae</taxon>
        <taxon>Candida/Lodderomyces clade</taxon>
        <taxon>Candida</taxon>
    </lineage>
</organism>
<keyword evidence="2" id="KW-1185">Reference proteome</keyword>
<accession>A0A367YGV6</accession>
<reference evidence="1 2" key="1">
    <citation type="submission" date="2018-06" db="EMBL/GenBank/DDBJ databases">
        <title>Whole genome sequencing of Candida tropicalis (genome annotated by CSBL at Korea University).</title>
        <authorList>
            <person name="Ahn J."/>
        </authorList>
    </citation>
    <scope>NUCLEOTIDE SEQUENCE [LARGE SCALE GENOMIC DNA]</scope>
    <source>
        <strain evidence="1 2">ATCC 20962</strain>
    </source>
</reference>
<evidence type="ECO:0000313" key="2">
    <source>
        <dbReference type="Proteomes" id="UP000253472"/>
    </source>
</evidence>
<proteinExistence type="predicted"/>
<dbReference type="EMBL" id="QLNQ01000021">
    <property type="protein sequence ID" value="RCK65078.1"/>
    <property type="molecule type" value="Genomic_DNA"/>
</dbReference>
<name>A0A367YGV6_9ASCO</name>
<gene>
    <name evidence="1" type="ORF">Cantr_00871</name>
</gene>
<sequence length="66" mass="7960">MFSRKNRSSINQEANSTVERKIRKFEVSKDLLLQEYHFEGQNSANVRYEFLKIILVTTEDVTWRHK</sequence>
<comment type="caution">
    <text evidence="1">The sequence shown here is derived from an EMBL/GenBank/DDBJ whole genome shotgun (WGS) entry which is preliminary data.</text>
</comment>
<evidence type="ECO:0000313" key="1">
    <source>
        <dbReference type="EMBL" id="RCK65078.1"/>
    </source>
</evidence>
<dbReference type="Proteomes" id="UP000253472">
    <property type="component" value="Unassembled WGS sequence"/>
</dbReference>
<dbReference type="AlphaFoldDB" id="A0A367YGV6"/>
<protein>
    <submittedName>
        <fullName evidence="1">Uncharacterized protein</fullName>
    </submittedName>
</protein>